<evidence type="ECO:0000256" key="4">
    <source>
        <dbReference type="ARBA" id="ARBA00022692"/>
    </source>
</evidence>
<feature type="compositionally biased region" description="Polar residues" evidence="10">
    <location>
        <begin position="85"/>
        <end position="102"/>
    </location>
</feature>
<proteinExistence type="inferred from homology"/>
<keyword evidence="9 11" id="KW-0472">Membrane</keyword>
<dbReference type="PROSITE" id="PS51384">
    <property type="entry name" value="FAD_FR"/>
    <property type="match status" value="1"/>
</dbReference>
<evidence type="ECO:0000259" key="12">
    <source>
        <dbReference type="PROSITE" id="PS51384"/>
    </source>
</evidence>
<feature type="region of interest" description="Disordered" evidence="10">
    <location>
        <begin position="545"/>
        <end position="583"/>
    </location>
</feature>
<evidence type="ECO:0000256" key="1">
    <source>
        <dbReference type="ARBA" id="ARBA00004141"/>
    </source>
</evidence>
<dbReference type="InterPro" id="IPR039261">
    <property type="entry name" value="FNR_nucleotide-bd"/>
</dbReference>
<dbReference type="GO" id="GO:0000293">
    <property type="term" value="F:ferric-chelate reductase activity"/>
    <property type="evidence" value="ECO:0007669"/>
    <property type="project" value="UniProtKB-ARBA"/>
</dbReference>
<evidence type="ECO:0000256" key="8">
    <source>
        <dbReference type="ARBA" id="ARBA00023065"/>
    </source>
</evidence>
<dbReference type="SFLD" id="SFLDS00052">
    <property type="entry name" value="Ferric_Reductase_Domain"/>
    <property type="match status" value="1"/>
</dbReference>
<dbReference type="EMBL" id="MU865928">
    <property type="protein sequence ID" value="KAK4451539.1"/>
    <property type="molecule type" value="Genomic_DNA"/>
</dbReference>
<reference evidence="13" key="1">
    <citation type="journal article" date="2023" name="Mol. Phylogenet. Evol.">
        <title>Genome-scale phylogeny and comparative genomics of the fungal order Sordariales.</title>
        <authorList>
            <person name="Hensen N."/>
            <person name="Bonometti L."/>
            <person name="Westerberg I."/>
            <person name="Brannstrom I.O."/>
            <person name="Guillou S."/>
            <person name="Cros-Aarteil S."/>
            <person name="Calhoun S."/>
            <person name="Haridas S."/>
            <person name="Kuo A."/>
            <person name="Mondo S."/>
            <person name="Pangilinan J."/>
            <person name="Riley R."/>
            <person name="LaButti K."/>
            <person name="Andreopoulos B."/>
            <person name="Lipzen A."/>
            <person name="Chen C."/>
            <person name="Yan M."/>
            <person name="Daum C."/>
            <person name="Ng V."/>
            <person name="Clum A."/>
            <person name="Steindorff A."/>
            <person name="Ohm R.A."/>
            <person name="Martin F."/>
            <person name="Silar P."/>
            <person name="Natvig D.O."/>
            <person name="Lalanne C."/>
            <person name="Gautier V."/>
            <person name="Ament-Velasquez S.L."/>
            <person name="Kruys A."/>
            <person name="Hutchinson M.I."/>
            <person name="Powell A.J."/>
            <person name="Barry K."/>
            <person name="Miller A.N."/>
            <person name="Grigoriev I.V."/>
            <person name="Debuchy R."/>
            <person name="Gladieux P."/>
            <person name="Hiltunen Thoren M."/>
            <person name="Johannesson H."/>
        </authorList>
    </citation>
    <scope>NUCLEOTIDE SEQUENCE</scope>
    <source>
        <strain evidence="13">PSN243</strain>
    </source>
</reference>
<keyword evidence="3" id="KW-0813">Transport</keyword>
<feature type="transmembrane region" description="Helical" evidence="11">
    <location>
        <begin position="259"/>
        <end position="282"/>
    </location>
</feature>
<dbReference type="SUPFAM" id="SSF52343">
    <property type="entry name" value="Ferredoxin reductase-like, C-terminal NADP-linked domain"/>
    <property type="match status" value="1"/>
</dbReference>
<dbReference type="AlphaFoldDB" id="A0AAV9GU35"/>
<accession>A0AAV9GU35</accession>
<dbReference type="InterPro" id="IPR017927">
    <property type="entry name" value="FAD-bd_FR_type"/>
</dbReference>
<evidence type="ECO:0000256" key="7">
    <source>
        <dbReference type="ARBA" id="ARBA00023002"/>
    </source>
</evidence>
<evidence type="ECO:0000256" key="9">
    <source>
        <dbReference type="ARBA" id="ARBA00023136"/>
    </source>
</evidence>
<feature type="domain" description="FAD-binding FR-type" evidence="12">
    <location>
        <begin position="324"/>
        <end position="465"/>
    </location>
</feature>
<keyword evidence="7" id="KW-0560">Oxidoreductase</keyword>
<gene>
    <name evidence="13" type="ORF">QBC34DRAFT_57375</name>
</gene>
<dbReference type="Pfam" id="PF08030">
    <property type="entry name" value="NAD_binding_6"/>
    <property type="match status" value="1"/>
</dbReference>
<organism evidence="13 14">
    <name type="scientific">Podospora aff. communis PSN243</name>
    <dbReference type="NCBI Taxonomy" id="3040156"/>
    <lineage>
        <taxon>Eukaryota</taxon>
        <taxon>Fungi</taxon>
        <taxon>Dikarya</taxon>
        <taxon>Ascomycota</taxon>
        <taxon>Pezizomycotina</taxon>
        <taxon>Sordariomycetes</taxon>
        <taxon>Sordariomycetidae</taxon>
        <taxon>Sordariales</taxon>
        <taxon>Podosporaceae</taxon>
        <taxon>Podospora</taxon>
    </lineage>
</organism>
<reference evidence="13" key="2">
    <citation type="submission" date="2023-05" db="EMBL/GenBank/DDBJ databases">
        <authorList>
            <consortium name="Lawrence Berkeley National Laboratory"/>
            <person name="Steindorff A."/>
            <person name="Hensen N."/>
            <person name="Bonometti L."/>
            <person name="Westerberg I."/>
            <person name="Brannstrom I.O."/>
            <person name="Guillou S."/>
            <person name="Cros-Aarteil S."/>
            <person name="Calhoun S."/>
            <person name="Haridas S."/>
            <person name="Kuo A."/>
            <person name="Mondo S."/>
            <person name="Pangilinan J."/>
            <person name="Riley R."/>
            <person name="Labutti K."/>
            <person name="Andreopoulos B."/>
            <person name="Lipzen A."/>
            <person name="Chen C."/>
            <person name="Yanf M."/>
            <person name="Daum C."/>
            <person name="Ng V."/>
            <person name="Clum A."/>
            <person name="Ohm R."/>
            <person name="Martin F."/>
            <person name="Silar P."/>
            <person name="Natvig D."/>
            <person name="Lalanne C."/>
            <person name="Gautier V."/>
            <person name="Ament-Velasquez S.L."/>
            <person name="Kruys A."/>
            <person name="Hutchinson M.I."/>
            <person name="Powell A.J."/>
            <person name="Barry K."/>
            <person name="Miller A.N."/>
            <person name="Grigoriev I.V."/>
            <person name="Debuchy R."/>
            <person name="Gladieux P."/>
            <person name="Thoren M.H."/>
            <person name="Johannesson H."/>
        </authorList>
    </citation>
    <scope>NUCLEOTIDE SEQUENCE</scope>
    <source>
        <strain evidence="13">PSN243</strain>
    </source>
</reference>
<name>A0AAV9GU35_9PEZI</name>
<dbReference type="InterPro" id="IPR013130">
    <property type="entry name" value="Fe3_Rdtase_TM_dom"/>
</dbReference>
<evidence type="ECO:0000313" key="13">
    <source>
        <dbReference type="EMBL" id="KAK4451539.1"/>
    </source>
</evidence>
<keyword evidence="8" id="KW-0406">Ion transport</keyword>
<dbReference type="Pfam" id="PF08022">
    <property type="entry name" value="FAD_binding_8"/>
    <property type="match status" value="1"/>
</dbReference>
<comment type="subcellular location">
    <subcellularLocation>
        <location evidence="1">Membrane</location>
        <topology evidence="1">Multi-pass membrane protein</topology>
    </subcellularLocation>
</comment>
<feature type="transmembrane region" description="Helical" evidence="11">
    <location>
        <begin position="220"/>
        <end position="239"/>
    </location>
</feature>
<keyword evidence="5" id="KW-0249">Electron transport</keyword>
<dbReference type="CDD" id="cd06186">
    <property type="entry name" value="NOX_Duox_like_FAD_NADP"/>
    <property type="match status" value="1"/>
</dbReference>
<dbReference type="Gene3D" id="3.40.50.80">
    <property type="entry name" value="Nucleotide-binding domain of ferredoxin-NADP reductase (FNR) module"/>
    <property type="match status" value="1"/>
</dbReference>
<keyword evidence="14" id="KW-1185">Reference proteome</keyword>
<dbReference type="Pfam" id="PF01794">
    <property type="entry name" value="Ferric_reduct"/>
    <property type="match status" value="1"/>
</dbReference>
<dbReference type="SFLD" id="SFLDG01168">
    <property type="entry name" value="Ferric_reductase_subgroup_(FRE"/>
    <property type="match status" value="1"/>
</dbReference>
<sequence>MSLTPRMIQNFTGETNLEPHWGYAFRVVPCKNDPGSCEYLDAVYEGHDIGMLYTGIFWASVLGLLLVWGIGRRFLPAREPVVPRRTSSSALEQQRQQKQSPFSRLRHGLASSVRTYLLPNATRSLFGHTTRLQVAILAVLIGYLTIFTFAGITYKIWLTPIAGQPPEVYNTRSGLGPWSDRIGVLAYALTPLSILLASRENLLSLITGVPYTSFLFLHRWTGYIILIQSMLHTIGWLIIEVRLYQPQPKVWDSFMANEYAIWGFVALGLLVLLWILSLGLTIRITGYEFFRKAHYVLAMLYIGAAIGHWEALQCFLVPGLVLWGVDRLARLIRTWVLHYGYISAEGTWGFRAAQAEGTIWSDEKYGDVVRLDFSHRQQPWKIGQHFFLCFTEGSIWQSHPFTPLSVPTVDMLGEVKHAYILRAKGGETKKIAEIMAKKAREMDGKQGKPTTSIVLQGPYGENLLEGMPANANILCVAGGTGITYVLPVLLTVVQGRVTPGRRIELVWAVKRSRDVEWVQAELDELRKLGAAHNAIIRIFVTDDDASPSTGLSEKGEEKKVTAVTTSSSASSDSASEGGAAGRPNVQSVVSQFVSEVSQGSTRVYGSGPPGMIGNLRAAVAKSNSGSKVWKGEERFDVSLFCDDRLEW</sequence>
<evidence type="ECO:0000256" key="11">
    <source>
        <dbReference type="SAM" id="Phobius"/>
    </source>
</evidence>
<comment type="caution">
    <text evidence="13">The sequence shown here is derived from an EMBL/GenBank/DDBJ whole genome shotgun (WGS) entry which is preliminary data.</text>
</comment>
<feature type="transmembrane region" description="Helical" evidence="11">
    <location>
        <begin position="134"/>
        <end position="158"/>
    </location>
</feature>
<dbReference type="GO" id="GO:0006879">
    <property type="term" value="P:intracellular iron ion homeostasis"/>
    <property type="evidence" value="ECO:0007669"/>
    <property type="project" value="TreeGrafter"/>
</dbReference>
<feature type="transmembrane region" description="Helical" evidence="11">
    <location>
        <begin position="294"/>
        <end position="312"/>
    </location>
</feature>
<keyword evidence="4 11" id="KW-0812">Transmembrane</keyword>
<evidence type="ECO:0000256" key="10">
    <source>
        <dbReference type="SAM" id="MobiDB-lite"/>
    </source>
</evidence>
<feature type="transmembrane region" description="Helical" evidence="11">
    <location>
        <begin position="49"/>
        <end position="70"/>
    </location>
</feature>
<dbReference type="GO" id="GO:0006826">
    <property type="term" value="P:iron ion transport"/>
    <property type="evidence" value="ECO:0007669"/>
    <property type="project" value="TreeGrafter"/>
</dbReference>
<evidence type="ECO:0000256" key="6">
    <source>
        <dbReference type="ARBA" id="ARBA00022989"/>
    </source>
</evidence>
<evidence type="ECO:0000256" key="2">
    <source>
        <dbReference type="ARBA" id="ARBA00006278"/>
    </source>
</evidence>
<feature type="compositionally biased region" description="Low complexity" evidence="10">
    <location>
        <begin position="561"/>
        <end position="577"/>
    </location>
</feature>
<evidence type="ECO:0000313" key="14">
    <source>
        <dbReference type="Proteomes" id="UP001321760"/>
    </source>
</evidence>
<feature type="region of interest" description="Disordered" evidence="10">
    <location>
        <begin position="85"/>
        <end position="104"/>
    </location>
</feature>
<evidence type="ECO:0000256" key="5">
    <source>
        <dbReference type="ARBA" id="ARBA00022982"/>
    </source>
</evidence>
<dbReference type="GO" id="GO:0015677">
    <property type="term" value="P:copper ion import"/>
    <property type="evidence" value="ECO:0007669"/>
    <property type="project" value="TreeGrafter"/>
</dbReference>
<dbReference type="Proteomes" id="UP001321760">
    <property type="component" value="Unassembled WGS sequence"/>
</dbReference>
<evidence type="ECO:0000256" key="3">
    <source>
        <dbReference type="ARBA" id="ARBA00022448"/>
    </source>
</evidence>
<comment type="similarity">
    <text evidence="2">Belongs to the ferric reductase (FRE) family.</text>
</comment>
<dbReference type="PANTHER" id="PTHR32361">
    <property type="entry name" value="FERRIC/CUPRIC REDUCTASE TRANSMEMBRANE COMPONENT"/>
    <property type="match status" value="1"/>
</dbReference>
<keyword evidence="6 11" id="KW-1133">Transmembrane helix</keyword>
<protein>
    <submittedName>
        <fullName evidence="13">Ferric reductase transmembrane component</fullName>
    </submittedName>
</protein>
<dbReference type="InterPro" id="IPR013112">
    <property type="entry name" value="FAD-bd_8"/>
</dbReference>
<dbReference type="InterPro" id="IPR013121">
    <property type="entry name" value="Fe_red_NAD-bd_6"/>
</dbReference>
<dbReference type="InterPro" id="IPR051410">
    <property type="entry name" value="Ferric/Cupric_Reductase"/>
</dbReference>
<dbReference type="PANTHER" id="PTHR32361:SF3">
    <property type="entry name" value="REDUCTASE, PUTATIVE (AFU_ORTHOLOGUE AFUA_6G13750)-RELATED"/>
    <property type="match status" value="1"/>
</dbReference>
<dbReference type="GO" id="GO:0005886">
    <property type="term" value="C:plasma membrane"/>
    <property type="evidence" value="ECO:0007669"/>
    <property type="project" value="TreeGrafter"/>
</dbReference>